<evidence type="ECO:0000256" key="7">
    <source>
        <dbReference type="ARBA" id="ARBA00023033"/>
    </source>
</evidence>
<dbReference type="GO" id="GO:0004497">
    <property type="term" value="F:monooxygenase activity"/>
    <property type="evidence" value="ECO:0007669"/>
    <property type="project" value="UniProtKB-KW"/>
</dbReference>
<dbReference type="InterPro" id="IPR002403">
    <property type="entry name" value="Cyt_P450_E_grp-IV"/>
</dbReference>
<evidence type="ECO:0000256" key="1">
    <source>
        <dbReference type="ARBA" id="ARBA00001971"/>
    </source>
</evidence>
<gene>
    <name evidence="10" type="ORF">QR680_005990</name>
</gene>
<evidence type="ECO:0000256" key="3">
    <source>
        <dbReference type="ARBA" id="ARBA00010617"/>
    </source>
</evidence>
<keyword evidence="9" id="KW-0560">Oxidoreductase</keyword>
<dbReference type="Pfam" id="PF00067">
    <property type="entry name" value="p450"/>
    <property type="match status" value="1"/>
</dbReference>
<protein>
    <recommendedName>
        <fullName evidence="12">Cytochrome P450</fullName>
    </recommendedName>
</protein>
<dbReference type="Proteomes" id="UP001175271">
    <property type="component" value="Unassembled WGS sequence"/>
</dbReference>
<evidence type="ECO:0000256" key="6">
    <source>
        <dbReference type="ARBA" id="ARBA00023004"/>
    </source>
</evidence>
<evidence type="ECO:0000313" key="11">
    <source>
        <dbReference type="Proteomes" id="UP001175271"/>
    </source>
</evidence>
<dbReference type="SUPFAM" id="SSF48264">
    <property type="entry name" value="Cytochrome P450"/>
    <property type="match status" value="1"/>
</dbReference>
<keyword evidence="4 8" id="KW-0349">Heme</keyword>
<organism evidence="10 11">
    <name type="scientific">Steinernema hermaphroditum</name>
    <dbReference type="NCBI Taxonomy" id="289476"/>
    <lineage>
        <taxon>Eukaryota</taxon>
        <taxon>Metazoa</taxon>
        <taxon>Ecdysozoa</taxon>
        <taxon>Nematoda</taxon>
        <taxon>Chromadorea</taxon>
        <taxon>Rhabditida</taxon>
        <taxon>Tylenchina</taxon>
        <taxon>Panagrolaimomorpha</taxon>
        <taxon>Strongyloidoidea</taxon>
        <taxon>Steinernematidae</taxon>
        <taxon>Steinernema</taxon>
    </lineage>
</organism>
<dbReference type="PRINTS" id="PR00385">
    <property type="entry name" value="P450"/>
</dbReference>
<reference evidence="10" key="1">
    <citation type="submission" date="2023-06" db="EMBL/GenBank/DDBJ databases">
        <title>Genomic analysis of the entomopathogenic nematode Steinernema hermaphroditum.</title>
        <authorList>
            <person name="Schwarz E.M."/>
            <person name="Heppert J.K."/>
            <person name="Baniya A."/>
            <person name="Schwartz H.T."/>
            <person name="Tan C.-H."/>
            <person name="Antoshechkin I."/>
            <person name="Sternberg P.W."/>
            <person name="Goodrich-Blair H."/>
            <person name="Dillman A.R."/>
        </authorList>
    </citation>
    <scope>NUCLEOTIDE SEQUENCE</scope>
    <source>
        <strain evidence="10">PS9179</strain>
        <tissue evidence="10">Whole animal</tissue>
    </source>
</reference>
<dbReference type="InterPro" id="IPR017972">
    <property type="entry name" value="Cyt_P450_CS"/>
</dbReference>
<dbReference type="GO" id="GO:0005506">
    <property type="term" value="F:iron ion binding"/>
    <property type="evidence" value="ECO:0007669"/>
    <property type="project" value="InterPro"/>
</dbReference>
<evidence type="ECO:0000256" key="8">
    <source>
        <dbReference type="PIRSR" id="PIRSR602403-1"/>
    </source>
</evidence>
<dbReference type="InterPro" id="IPR036396">
    <property type="entry name" value="Cyt_P450_sf"/>
</dbReference>
<dbReference type="GO" id="GO:0005789">
    <property type="term" value="C:endoplasmic reticulum membrane"/>
    <property type="evidence" value="ECO:0007669"/>
    <property type="project" value="UniProtKB-SubCell"/>
</dbReference>
<dbReference type="AlphaFoldDB" id="A0AA39HWC1"/>
<comment type="cofactor">
    <cofactor evidence="1 8">
        <name>heme</name>
        <dbReference type="ChEBI" id="CHEBI:30413"/>
    </cofactor>
</comment>
<dbReference type="PROSITE" id="PS00086">
    <property type="entry name" value="CYTOCHROME_P450"/>
    <property type="match status" value="1"/>
</dbReference>
<evidence type="ECO:0000256" key="5">
    <source>
        <dbReference type="ARBA" id="ARBA00022723"/>
    </source>
</evidence>
<evidence type="ECO:0000256" key="4">
    <source>
        <dbReference type="ARBA" id="ARBA00022617"/>
    </source>
</evidence>
<evidence type="ECO:0000256" key="9">
    <source>
        <dbReference type="RuleBase" id="RU000461"/>
    </source>
</evidence>
<evidence type="ECO:0008006" key="12">
    <source>
        <dbReference type="Google" id="ProtNLM"/>
    </source>
</evidence>
<dbReference type="Gene3D" id="1.10.630.10">
    <property type="entry name" value="Cytochrome P450"/>
    <property type="match status" value="1"/>
</dbReference>
<proteinExistence type="inferred from homology"/>
<dbReference type="InterPro" id="IPR001128">
    <property type="entry name" value="Cyt_P450"/>
</dbReference>
<keyword evidence="6 8" id="KW-0408">Iron</keyword>
<keyword evidence="5 8" id="KW-0479">Metal-binding</keyword>
<dbReference type="GO" id="GO:0016705">
    <property type="term" value="F:oxidoreductase activity, acting on paired donors, with incorporation or reduction of molecular oxygen"/>
    <property type="evidence" value="ECO:0007669"/>
    <property type="project" value="InterPro"/>
</dbReference>
<evidence type="ECO:0000256" key="2">
    <source>
        <dbReference type="ARBA" id="ARBA00003690"/>
    </source>
</evidence>
<dbReference type="PANTHER" id="PTHR24291:SF146">
    <property type="entry name" value="CYTOCHROME P450"/>
    <property type="match status" value="1"/>
</dbReference>
<feature type="binding site" description="axial binding residue" evidence="8">
    <location>
        <position position="454"/>
    </location>
    <ligand>
        <name>heme</name>
        <dbReference type="ChEBI" id="CHEBI:30413"/>
    </ligand>
    <ligandPart>
        <name>Fe</name>
        <dbReference type="ChEBI" id="CHEBI:18248"/>
    </ligandPart>
</feature>
<dbReference type="InterPro" id="IPR050196">
    <property type="entry name" value="Cytochrome_P450_Monoox"/>
</dbReference>
<keyword evidence="11" id="KW-1185">Reference proteome</keyword>
<comment type="similarity">
    <text evidence="3 9">Belongs to the cytochrome P450 family.</text>
</comment>
<dbReference type="EMBL" id="JAUCMV010000003">
    <property type="protein sequence ID" value="KAK0412029.1"/>
    <property type="molecule type" value="Genomic_DNA"/>
</dbReference>
<comment type="function">
    <text evidence="2">May be involved in the metabolism of insect hormones and in the breakdown of synthetic insecticides.</text>
</comment>
<dbReference type="PANTHER" id="PTHR24291">
    <property type="entry name" value="CYTOCHROME P450 FAMILY 4"/>
    <property type="match status" value="1"/>
</dbReference>
<evidence type="ECO:0000313" key="10">
    <source>
        <dbReference type="EMBL" id="KAK0412029.1"/>
    </source>
</evidence>
<accession>A0AA39HWC1</accession>
<dbReference type="GO" id="GO:0020037">
    <property type="term" value="F:heme binding"/>
    <property type="evidence" value="ECO:0007669"/>
    <property type="project" value="InterPro"/>
</dbReference>
<comment type="caution">
    <text evidence="10">The sequence shown here is derived from an EMBL/GenBank/DDBJ whole genome shotgun (WGS) entry which is preliminary data.</text>
</comment>
<dbReference type="CDD" id="cd20628">
    <property type="entry name" value="CYP4"/>
    <property type="match status" value="1"/>
</dbReference>
<sequence>MHVLVYAVIFLLGIVHFYGRSIVDAIRRRRRLVRLINRIPGPPSYPIVGSVLNFSPNSEKFTYQMEYYFRVFSEGIQNDGLLKMWIGPVPIVMLTRAETIKTLLESQTLISKPPEYGFIKKWLGEGLLTSTGDKWYQRRKILTPTFHFSILQNFIPIFNRQTDVMLQCLEKHEDGRKFDFYTYIKLVALDIISETAMGVNINSQLGENEDYVHAVRRLSELIWHQMRFPWLKLKPIWYATGMGHEFDECLKMIEGMSNRVIVERKKRLQEDKENYNYEESGGKRKLAFLDLLLEMQEENKLSDKDIREEVDTFMFEGHDTVSSTMGFFVQTMGQMPDIQEKLYLELDEIFKGEDRDVTMEDLNKMKYLEQCMKETIRILPTVPMIGRRITEDTILNGYEIPAGVTVMVAPFATQRDPRFYPNPDIFDPERFTLDQISKRSPYSFLPFSAGPRNCIGQKFAMMEQKILLSKLFRKYRVISTLSELENRGLPELILKPSKGFPIRIEPRF</sequence>
<keyword evidence="7 9" id="KW-0503">Monooxygenase</keyword>
<name>A0AA39HWC1_9BILA</name>
<dbReference type="PRINTS" id="PR00465">
    <property type="entry name" value="EP450IV"/>
</dbReference>